<sequence>MISEYVLDESSAPSYTTTAVSNNATGAKTRVRLTKAQVNAATADFIEKEGHCQRYELARN</sequence>
<dbReference type="AlphaFoldDB" id="A0A833SQL9"/>
<proteinExistence type="predicted"/>
<dbReference type="EMBL" id="WSZM01000801">
    <property type="protein sequence ID" value="KAF4029535.1"/>
    <property type="molecule type" value="Genomic_DNA"/>
</dbReference>
<evidence type="ECO:0000313" key="4">
    <source>
        <dbReference type="Proteomes" id="UP000602510"/>
    </source>
</evidence>
<accession>A0A833SQL9</accession>
<dbReference type="Proteomes" id="UP000704712">
    <property type="component" value="Unassembled WGS sequence"/>
</dbReference>
<dbReference type="EMBL" id="JAACNO010000265">
    <property type="protein sequence ID" value="KAF4148539.1"/>
    <property type="molecule type" value="Genomic_DNA"/>
</dbReference>
<comment type="caution">
    <text evidence="1">The sequence shown here is derived from an EMBL/GenBank/DDBJ whole genome shotgun (WGS) entry which is preliminary data.</text>
</comment>
<evidence type="ECO:0000313" key="1">
    <source>
        <dbReference type="EMBL" id="KAF4029535.1"/>
    </source>
</evidence>
<name>A0A833SQL9_PHYIN</name>
<evidence type="ECO:0000313" key="2">
    <source>
        <dbReference type="EMBL" id="KAF4032362.1"/>
    </source>
</evidence>
<organism evidence="1 4">
    <name type="scientific">Phytophthora infestans</name>
    <name type="common">Potato late blight agent</name>
    <name type="synonym">Botrytis infestans</name>
    <dbReference type="NCBI Taxonomy" id="4787"/>
    <lineage>
        <taxon>Eukaryota</taxon>
        <taxon>Sar</taxon>
        <taxon>Stramenopiles</taxon>
        <taxon>Oomycota</taxon>
        <taxon>Peronosporomycetes</taxon>
        <taxon>Peronosporales</taxon>
        <taxon>Peronosporaceae</taxon>
        <taxon>Phytophthora</taxon>
    </lineage>
</organism>
<dbReference type="Proteomes" id="UP000602510">
    <property type="component" value="Unassembled WGS sequence"/>
</dbReference>
<keyword evidence="4" id="KW-1185">Reference proteome</keyword>
<dbReference type="EMBL" id="WSZM01000494">
    <property type="protein sequence ID" value="KAF4032362.1"/>
    <property type="molecule type" value="Genomic_DNA"/>
</dbReference>
<evidence type="ECO:0000313" key="3">
    <source>
        <dbReference type="EMBL" id="KAF4148539.1"/>
    </source>
</evidence>
<gene>
    <name evidence="2" type="ORF">GN244_ATG15766</name>
    <name evidence="1" type="ORF">GN244_ATG18727</name>
    <name evidence="3" type="ORF">GN958_ATG02263</name>
</gene>
<reference evidence="1" key="1">
    <citation type="submission" date="2020-04" db="EMBL/GenBank/DDBJ databases">
        <title>Hybrid Assembly of Korean Phytophthora infestans isolates.</title>
        <authorList>
            <person name="Prokchorchik M."/>
            <person name="Lee Y."/>
            <person name="Seo J."/>
            <person name="Cho J.-H."/>
            <person name="Park Y.-E."/>
            <person name="Jang D.-C."/>
            <person name="Im J.-S."/>
            <person name="Choi J.-G."/>
            <person name="Park H.-J."/>
            <person name="Lee G.-B."/>
            <person name="Lee Y.-G."/>
            <person name="Hong S.-Y."/>
            <person name="Cho K."/>
            <person name="Sohn K.H."/>
        </authorList>
    </citation>
    <scope>NUCLEOTIDE SEQUENCE</scope>
    <source>
        <strain evidence="1">KR_1_A1</strain>
        <strain evidence="3">KR_2_A2</strain>
    </source>
</reference>
<protein>
    <submittedName>
        <fullName evidence="1">Uncharacterized protein</fullName>
    </submittedName>
</protein>